<dbReference type="WBParaSite" id="nRc.2.0.1.t45150-RA">
    <property type="protein sequence ID" value="nRc.2.0.1.t45150-RA"/>
    <property type="gene ID" value="nRc.2.0.1.g45150"/>
</dbReference>
<dbReference type="Gene3D" id="1.10.287.70">
    <property type="match status" value="1"/>
</dbReference>
<dbReference type="InterPro" id="IPR013099">
    <property type="entry name" value="K_chnl_dom"/>
</dbReference>
<organism evidence="3 4">
    <name type="scientific">Romanomermis culicivorax</name>
    <name type="common">Nematode worm</name>
    <dbReference type="NCBI Taxonomy" id="13658"/>
    <lineage>
        <taxon>Eukaryota</taxon>
        <taxon>Metazoa</taxon>
        <taxon>Ecdysozoa</taxon>
        <taxon>Nematoda</taxon>
        <taxon>Enoplea</taxon>
        <taxon>Dorylaimia</taxon>
        <taxon>Mermithida</taxon>
        <taxon>Mermithoidea</taxon>
        <taxon>Mermithidae</taxon>
        <taxon>Romanomermis</taxon>
    </lineage>
</organism>
<dbReference type="Proteomes" id="UP000887565">
    <property type="component" value="Unplaced"/>
</dbReference>
<evidence type="ECO:0000259" key="2">
    <source>
        <dbReference type="Pfam" id="PF07885"/>
    </source>
</evidence>
<keyword evidence="1" id="KW-0812">Transmembrane</keyword>
<evidence type="ECO:0000313" key="4">
    <source>
        <dbReference type="WBParaSite" id="nRc.2.0.1.t45150-RA"/>
    </source>
</evidence>
<sequence length="168" mass="18728">MAVAANPLNLSTIGFGDIFPKNVFYIPFVLIYVGVGLALSSIAVDILAEYLRKLHEFGKKISHVTGARVWFGGKMLTMKELVSSLGKYLGANDDSVGHLVKNLDFVVNQIIEHKDKGLPMEQIIFHNNEKNSQTPRIYKESQASNQELEPVVQMTNPEFQSEADFIDS</sequence>
<evidence type="ECO:0000256" key="1">
    <source>
        <dbReference type="SAM" id="Phobius"/>
    </source>
</evidence>
<keyword evidence="1" id="KW-1133">Transmembrane helix</keyword>
<protein>
    <submittedName>
        <fullName evidence="4">Potassium channel domain-containing protein</fullName>
    </submittedName>
</protein>
<dbReference type="Pfam" id="PF07885">
    <property type="entry name" value="Ion_trans_2"/>
    <property type="match status" value="1"/>
</dbReference>
<keyword evidence="3" id="KW-1185">Reference proteome</keyword>
<feature type="transmembrane region" description="Helical" evidence="1">
    <location>
        <begin position="24"/>
        <end position="51"/>
    </location>
</feature>
<reference evidence="4" key="1">
    <citation type="submission" date="2022-11" db="UniProtKB">
        <authorList>
            <consortium name="WormBaseParasite"/>
        </authorList>
    </citation>
    <scope>IDENTIFICATION</scope>
</reference>
<dbReference type="SUPFAM" id="SSF81324">
    <property type="entry name" value="Voltage-gated potassium channels"/>
    <property type="match status" value="1"/>
</dbReference>
<evidence type="ECO:0000313" key="3">
    <source>
        <dbReference type="Proteomes" id="UP000887565"/>
    </source>
</evidence>
<name>A0A915L5U1_ROMCU</name>
<dbReference type="AlphaFoldDB" id="A0A915L5U1"/>
<keyword evidence="1" id="KW-0472">Membrane</keyword>
<feature type="domain" description="Potassium channel" evidence="2">
    <location>
        <begin position="10"/>
        <end position="52"/>
    </location>
</feature>
<proteinExistence type="predicted"/>
<accession>A0A915L5U1</accession>